<sequence>MERSQDDIQELNKLLNDAEDKIIVTEDQTINLLGKTGAGKSTLLCLLSRFEPKVEFQPDGGVYVDFNQNQGSNIVIGHSSTSCTTLPNFKKIHQQIYWDCPGFCDNKSVSQEIVNLYCTKRIFESAHSYKIVLVIEFSSISAARGKDISETFKQLVEMFPNQDSLFDSLSIVITKCINKRYNNIMFVNGLKKMAEENNEFESSRYLIRMLSGAHNKISIFKSPEDENDINDDVRIAVQQSISNSNFTRMQVKNSLSDKAKLVIDNLIKFYESDIENKMEEFAKDVIIKFRSEVDMEKLDKGKSALDEFALLSDGRNLNIENFKTKLKDLSQYFTDSKALIEKVENLAYRIHFYNSYRSAGSPAINLNSWIMPLRAAKAELESIINFRDKEMALKQAEAFKKENQEKVLELENKIKAINNNENQMKLYHEMLQKSIEASDKANKSLKDQMDKNEEMENKYRSEQQEMNRRIIELSNRPQKSSCLVF</sequence>
<dbReference type="Proteomes" id="UP000187209">
    <property type="component" value="Unassembled WGS sequence"/>
</dbReference>
<name>A0A1R2CL00_9CILI</name>
<dbReference type="EMBL" id="MPUH01000119">
    <property type="protein sequence ID" value="OMJ89689.1"/>
    <property type="molecule type" value="Genomic_DNA"/>
</dbReference>
<evidence type="ECO:0000256" key="2">
    <source>
        <dbReference type="SAM" id="MobiDB-lite"/>
    </source>
</evidence>
<dbReference type="SUPFAM" id="SSF52540">
    <property type="entry name" value="P-loop containing nucleoside triphosphate hydrolases"/>
    <property type="match status" value="1"/>
</dbReference>
<keyword evidence="1" id="KW-0175">Coiled coil</keyword>
<evidence type="ECO:0000313" key="3">
    <source>
        <dbReference type="EMBL" id="OMJ89689.1"/>
    </source>
</evidence>
<dbReference type="AlphaFoldDB" id="A0A1R2CL00"/>
<keyword evidence="4" id="KW-1185">Reference proteome</keyword>
<evidence type="ECO:0000313" key="4">
    <source>
        <dbReference type="Proteomes" id="UP000187209"/>
    </source>
</evidence>
<dbReference type="Gene3D" id="3.40.50.300">
    <property type="entry name" value="P-loop containing nucleotide triphosphate hydrolases"/>
    <property type="match status" value="1"/>
</dbReference>
<protein>
    <recommendedName>
        <fullName evidence="5">G domain-containing protein</fullName>
    </recommendedName>
</protein>
<accession>A0A1R2CL00</accession>
<proteinExistence type="predicted"/>
<comment type="caution">
    <text evidence="3">The sequence shown here is derived from an EMBL/GenBank/DDBJ whole genome shotgun (WGS) entry which is preliminary data.</text>
</comment>
<dbReference type="OrthoDB" id="8954335at2759"/>
<gene>
    <name evidence="3" type="ORF">SteCoe_8051</name>
</gene>
<feature type="region of interest" description="Disordered" evidence="2">
    <location>
        <begin position="439"/>
        <end position="463"/>
    </location>
</feature>
<dbReference type="InterPro" id="IPR027417">
    <property type="entry name" value="P-loop_NTPase"/>
</dbReference>
<evidence type="ECO:0000256" key="1">
    <source>
        <dbReference type="SAM" id="Coils"/>
    </source>
</evidence>
<reference evidence="3 4" key="1">
    <citation type="submission" date="2016-11" db="EMBL/GenBank/DDBJ databases">
        <title>The macronuclear genome of Stentor coeruleus: a giant cell with tiny introns.</title>
        <authorList>
            <person name="Slabodnick M."/>
            <person name="Ruby J.G."/>
            <person name="Reiff S.B."/>
            <person name="Swart E.C."/>
            <person name="Gosai S."/>
            <person name="Prabakaran S."/>
            <person name="Witkowska E."/>
            <person name="Larue G.E."/>
            <person name="Fisher S."/>
            <person name="Freeman R.M."/>
            <person name="Gunawardena J."/>
            <person name="Chu W."/>
            <person name="Stover N.A."/>
            <person name="Gregory B.D."/>
            <person name="Nowacki M."/>
            <person name="Derisi J."/>
            <person name="Roy S.W."/>
            <person name="Marshall W.F."/>
            <person name="Sood P."/>
        </authorList>
    </citation>
    <scope>NUCLEOTIDE SEQUENCE [LARGE SCALE GENOMIC DNA]</scope>
    <source>
        <strain evidence="3">WM001</strain>
    </source>
</reference>
<evidence type="ECO:0008006" key="5">
    <source>
        <dbReference type="Google" id="ProtNLM"/>
    </source>
</evidence>
<feature type="coiled-coil region" evidence="1">
    <location>
        <begin position="1"/>
        <end position="28"/>
    </location>
</feature>
<organism evidence="3 4">
    <name type="scientific">Stentor coeruleus</name>
    <dbReference type="NCBI Taxonomy" id="5963"/>
    <lineage>
        <taxon>Eukaryota</taxon>
        <taxon>Sar</taxon>
        <taxon>Alveolata</taxon>
        <taxon>Ciliophora</taxon>
        <taxon>Postciliodesmatophora</taxon>
        <taxon>Heterotrichea</taxon>
        <taxon>Heterotrichida</taxon>
        <taxon>Stentoridae</taxon>
        <taxon>Stentor</taxon>
    </lineage>
</organism>